<gene>
    <name evidence="2" type="ORF">C8P69_101299</name>
</gene>
<evidence type="ECO:0000313" key="3">
    <source>
        <dbReference type="Proteomes" id="UP000241808"/>
    </source>
</evidence>
<organism evidence="2 3">
    <name type="scientific">Phreatobacter oligotrophus</name>
    <dbReference type="NCBI Taxonomy" id="1122261"/>
    <lineage>
        <taxon>Bacteria</taxon>
        <taxon>Pseudomonadati</taxon>
        <taxon>Pseudomonadota</taxon>
        <taxon>Alphaproteobacteria</taxon>
        <taxon>Hyphomicrobiales</taxon>
        <taxon>Phreatobacteraceae</taxon>
        <taxon>Phreatobacter</taxon>
    </lineage>
</organism>
<reference evidence="2 3" key="1">
    <citation type="submission" date="2018-04" db="EMBL/GenBank/DDBJ databases">
        <title>Genomic Encyclopedia of Archaeal and Bacterial Type Strains, Phase II (KMG-II): from individual species to whole genera.</title>
        <authorList>
            <person name="Goeker M."/>
        </authorList>
    </citation>
    <scope>NUCLEOTIDE SEQUENCE [LARGE SCALE GENOMIC DNA]</scope>
    <source>
        <strain evidence="2 3">DSM 25521</strain>
    </source>
</reference>
<accession>A0A2T4ZI20</accession>
<dbReference type="OrthoDB" id="8237335at2"/>
<feature type="chain" id="PRO_5015574652" evidence="1">
    <location>
        <begin position="29"/>
        <end position="142"/>
    </location>
</feature>
<dbReference type="RefSeq" id="WP_108174088.1">
    <property type="nucleotide sequence ID" value="NZ_PZZL01000001.1"/>
</dbReference>
<proteinExistence type="predicted"/>
<keyword evidence="1" id="KW-0732">Signal</keyword>
<keyword evidence="3" id="KW-1185">Reference proteome</keyword>
<sequence>MSLSRRRTAFAAACGIVLAAFSAAGAQAQRAPAAPPAIAAEFRQFIGSFRQAVQANDRSAVTALTRLPMLHASDLHDRAAFEGRVYRQIFTARNRSCLQTARPVYDRSGDGTESYTILCGDMFFLFTKKEDGFRFAETGEND</sequence>
<evidence type="ECO:0000313" key="2">
    <source>
        <dbReference type="EMBL" id="PTM61629.1"/>
    </source>
</evidence>
<dbReference type="AlphaFoldDB" id="A0A2T4ZI20"/>
<feature type="signal peptide" evidence="1">
    <location>
        <begin position="1"/>
        <end position="28"/>
    </location>
</feature>
<name>A0A2T4ZI20_9HYPH</name>
<dbReference type="EMBL" id="PZZL01000001">
    <property type="protein sequence ID" value="PTM61629.1"/>
    <property type="molecule type" value="Genomic_DNA"/>
</dbReference>
<protein>
    <submittedName>
        <fullName evidence="2">Uncharacterized protein</fullName>
    </submittedName>
</protein>
<comment type="caution">
    <text evidence="2">The sequence shown here is derived from an EMBL/GenBank/DDBJ whole genome shotgun (WGS) entry which is preliminary data.</text>
</comment>
<dbReference type="Proteomes" id="UP000241808">
    <property type="component" value="Unassembled WGS sequence"/>
</dbReference>
<evidence type="ECO:0000256" key="1">
    <source>
        <dbReference type="SAM" id="SignalP"/>
    </source>
</evidence>